<keyword evidence="4" id="KW-1185">Reference proteome</keyword>
<sequence>MSYTQSWQDLERGLGGRVVLHGSVQDIRDMDENQMAMLTPLLPPPSDATESFDGEIEGIKYRVYTPKEASKQGPLPVAIWTHGGGWITGNLDSDDLLCRVIAEHAPSIVVNVDYRLAPEHKYPTQLEDTLKVYQWAQRNATSIGGDANKFYTVGGSAGGALALQVANRLVKDPAKRNNIKGIAAMVPCTLHFDNVPEEYKSIHKSFDENKTDVPVIDMESMGIFYREAKVNPKDSDIFTALSTDNHKNYPPTYIASCEFDPLRDDAYVMEAALKKAGVPTRHNHYKGLPHYFWVFPLPERQQFIDDLVRGVKWLISQM</sequence>
<evidence type="ECO:0000259" key="2">
    <source>
        <dbReference type="Pfam" id="PF07859"/>
    </source>
</evidence>
<name>A0A9X0BGG1_9EURO</name>
<gene>
    <name evidence="3" type="ORF">N7530_012306</name>
</gene>
<protein>
    <recommendedName>
        <fullName evidence="2">Alpha/beta hydrolase fold-3 domain-containing protein</fullName>
    </recommendedName>
</protein>
<comment type="caution">
    <text evidence="3">The sequence shown here is derived from an EMBL/GenBank/DDBJ whole genome shotgun (WGS) entry which is preliminary data.</text>
</comment>
<dbReference type="GO" id="GO:0017000">
    <property type="term" value="P:antibiotic biosynthetic process"/>
    <property type="evidence" value="ECO:0007669"/>
    <property type="project" value="UniProtKB-ARBA"/>
</dbReference>
<keyword evidence="1" id="KW-0378">Hydrolase</keyword>
<evidence type="ECO:0000313" key="4">
    <source>
        <dbReference type="Proteomes" id="UP001147760"/>
    </source>
</evidence>
<dbReference type="SUPFAM" id="SSF53474">
    <property type="entry name" value="alpha/beta-Hydrolases"/>
    <property type="match status" value="1"/>
</dbReference>
<dbReference type="InterPro" id="IPR029058">
    <property type="entry name" value="AB_hydrolase_fold"/>
</dbReference>
<dbReference type="Gene3D" id="3.40.50.1820">
    <property type="entry name" value="alpha/beta hydrolase"/>
    <property type="match status" value="1"/>
</dbReference>
<dbReference type="Pfam" id="PF07859">
    <property type="entry name" value="Abhydrolase_3"/>
    <property type="match status" value="1"/>
</dbReference>
<dbReference type="AlphaFoldDB" id="A0A9X0BGG1"/>
<dbReference type="PANTHER" id="PTHR48081:SF8">
    <property type="entry name" value="ALPHA_BETA HYDROLASE FOLD-3 DOMAIN-CONTAINING PROTEIN-RELATED"/>
    <property type="match status" value="1"/>
</dbReference>
<dbReference type="InterPro" id="IPR013094">
    <property type="entry name" value="AB_hydrolase_3"/>
</dbReference>
<feature type="domain" description="Alpha/beta hydrolase fold-3" evidence="2">
    <location>
        <begin position="79"/>
        <end position="293"/>
    </location>
</feature>
<accession>A0A9X0BGG1</accession>
<dbReference type="PANTHER" id="PTHR48081">
    <property type="entry name" value="AB HYDROLASE SUPERFAMILY PROTEIN C4A8.06C"/>
    <property type="match status" value="1"/>
</dbReference>
<dbReference type="GO" id="GO:0072330">
    <property type="term" value="P:monocarboxylic acid biosynthetic process"/>
    <property type="evidence" value="ECO:0007669"/>
    <property type="project" value="UniProtKB-ARBA"/>
</dbReference>
<reference evidence="3" key="1">
    <citation type="submission" date="2022-12" db="EMBL/GenBank/DDBJ databases">
        <authorList>
            <person name="Petersen C."/>
        </authorList>
    </citation>
    <scope>NUCLEOTIDE SEQUENCE</scope>
    <source>
        <strain evidence="3">IBT 17660</strain>
    </source>
</reference>
<reference evidence="3" key="2">
    <citation type="journal article" date="2023" name="IMA Fungus">
        <title>Comparative genomic study of the Penicillium genus elucidates a diverse pangenome and 15 lateral gene transfer events.</title>
        <authorList>
            <person name="Petersen C."/>
            <person name="Sorensen T."/>
            <person name="Nielsen M.R."/>
            <person name="Sondergaard T.E."/>
            <person name="Sorensen J.L."/>
            <person name="Fitzpatrick D.A."/>
            <person name="Frisvad J.C."/>
            <person name="Nielsen K.L."/>
        </authorList>
    </citation>
    <scope>NUCLEOTIDE SEQUENCE</scope>
    <source>
        <strain evidence="3">IBT 17660</strain>
    </source>
</reference>
<dbReference type="InterPro" id="IPR050300">
    <property type="entry name" value="GDXG_lipolytic_enzyme"/>
</dbReference>
<evidence type="ECO:0000256" key="1">
    <source>
        <dbReference type="ARBA" id="ARBA00022801"/>
    </source>
</evidence>
<dbReference type="GO" id="GO:0016787">
    <property type="term" value="F:hydrolase activity"/>
    <property type="evidence" value="ECO:0007669"/>
    <property type="project" value="UniProtKB-KW"/>
</dbReference>
<evidence type="ECO:0000313" key="3">
    <source>
        <dbReference type="EMBL" id="KAJ5457032.1"/>
    </source>
</evidence>
<organism evidence="3 4">
    <name type="scientific">Penicillium desertorum</name>
    <dbReference type="NCBI Taxonomy" id="1303715"/>
    <lineage>
        <taxon>Eukaryota</taxon>
        <taxon>Fungi</taxon>
        <taxon>Dikarya</taxon>
        <taxon>Ascomycota</taxon>
        <taxon>Pezizomycotina</taxon>
        <taxon>Eurotiomycetes</taxon>
        <taxon>Eurotiomycetidae</taxon>
        <taxon>Eurotiales</taxon>
        <taxon>Aspergillaceae</taxon>
        <taxon>Penicillium</taxon>
    </lineage>
</organism>
<proteinExistence type="predicted"/>
<dbReference type="EMBL" id="JAPWDO010000009">
    <property type="protein sequence ID" value="KAJ5457032.1"/>
    <property type="molecule type" value="Genomic_DNA"/>
</dbReference>
<dbReference type="Proteomes" id="UP001147760">
    <property type="component" value="Unassembled WGS sequence"/>
</dbReference>
<dbReference type="OrthoDB" id="408631at2759"/>